<proteinExistence type="predicted"/>
<feature type="non-terminal residue" evidence="1">
    <location>
        <position position="106"/>
    </location>
</feature>
<evidence type="ECO:0000313" key="1">
    <source>
        <dbReference type="EMBL" id="KAJ7617973.1"/>
    </source>
</evidence>
<accession>A0AAD7FGW3</accession>
<evidence type="ECO:0000313" key="2">
    <source>
        <dbReference type="Proteomes" id="UP001221142"/>
    </source>
</evidence>
<protein>
    <submittedName>
        <fullName evidence="1">Uncharacterized protein</fullName>
    </submittedName>
</protein>
<name>A0AAD7FGW3_9AGAR</name>
<gene>
    <name evidence="1" type="ORF">FB45DRAFT_1063505</name>
</gene>
<reference evidence="1" key="1">
    <citation type="submission" date="2023-03" db="EMBL/GenBank/DDBJ databases">
        <title>Massive genome expansion in bonnet fungi (Mycena s.s.) driven by repeated elements and novel gene families across ecological guilds.</title>
        <authorList>
            <consortium name="Lawrence Berkeley National Laboratory"/>
            <person name="Harder C.B."/>
            <person name="Miyauchi S."/>
            <person name="Viragh M."/>
            <person name="Kuo A."/>
            <person name="Thoen E."/>
            <person name="Andreopoulos B."/>
            <person name="Lu D."/>
            <person name="Skrede I."/>
            <person name="Drula E."/>
            <person name="Henrissat B."/>
            <person name="Morin E."/>
            <person name="Kohler A."/>
            <person name="Barry K."/>
            <person name="LaButti K."/>
            <person name="Morin E."/>
            <person name="Salamov A."/>
            <person name="Lipzen A."/>
            <person name="Mereny Z."/>
            <person name="Hegedus B."/>
            <person name="Baldrian P."/>
            <person name="Stursova M."/>
            <person name="Weitz H."/>
            <person name="Taylor A."/>
            <person name="Grigoriev I.V."/>
            <person name="Nagy L.G."/>
            <person name="Martin F."/>
            <person name="Kauserud H."/>
        </authorList>
    </citation>
    <scope>NUCLEOTIDE SEQUENCE</scope>
    <source>
        <strain evidence="1">9284</strain>
    </source>
</reference>
<dbReference type="Proteomes" id="UP001221142">
    <property type="component" value="Unassembled WGS sequence"/>
</dbReference>
<dbReference type="AlphaFoldDB" id="A0AAD7FGW3"/>
<dbReference type="EMBL" id="JARKIF010000020">
    <property type="protein sequence ID" value="KAJ7617973.1"/>
    <property type="molecule type" value="Genomic_DNA"/>
</dbReference>
<comment type="caution">
    <text evidence="1">The sequence shown here is derived from an EMBL/GenBank/DDBJ whole genome shotgun (WGS) entry which is preliminary data.</text>
</comment>
<keyword evidence="2" id="KW-1185">Reference proteome</keyword>
<organism evidence="1 2">
    <name type="scientific">Roridomyces roridus</name>
    <dbReference type="NCBI Taxonomy" id="1738132"/>
    <lineage>
        <taxon>Eukaryota</taxon>
        <taxon>Fungi</taxon>
        <taxon>Dikarya</taxon>
        <taxon>Basidiomycota</taxon>
        <taxon>Agaricomycotina</taxon>
        <taxon>Agaricomycetes</taxon>
        <taxon>Agaricomycetidae</taxon>
        <taxon>Agaricales</taxon>
        <taxon>Marasmiineae</taxon>
        <taxon>Mycenaceae</taxon>
        <taxon>Roridomyces</taxon>
    </lineage>
</organism>
<sequence length="106" mass="11618">LSHLLLRPRLHTWAASGLFFAGVRNIYKYCQFINSYRQPNPTHTGNVQQALLRYSPRHRPVHPGRIGCNVCASGSVCCLPGETGCCAPPSTTLHIFSDLGVCLPPC</sequence>